<dbReference type="STRING" id="106582.ENSMZEP00005020751"/>
<dbReference type="Proteomes" id="UP000265160">
    <property type="component" value="LG8"/>
</dbReference>
<accession>A0A3P9CFW2</accession>
<organism evidence="1 2">
    <name type="scientific">Maylandia zebra</name>
    <name type="common">zebra mbuna</name>
    <dbReference type="NCBI Taxonomy" id="106582"/>
    <lineage>
        <taxon>Eukaryota</taxon>
        <taxon>Metazoa</taxon>
        <taxon>Chordata</taxon>
        <taxon>Craniata</taxon>
        <taxon>Vertebrata</taxon>
        <taxon>Euteleostomi</taxon>
        <taxon>Actinopterygii</taxon>
        <taxon>Neopterygii</taxon>
        <taxon>Teleostei</taxon>
        <taxon>Neoteleostei</taxon>
        <taxon>Acanthomorphata</taxon>
        <taxon>Ovalentaria</taxon>
        <taxon>Cichlomorphae</taxon>
        <taxon>Cichliformes</taxon>
        <taxon>Cichlidae</taxon>
        <taxon>African cichlids</taxon>
        <taxon>Pseudocrenilabrinae</taxon>
        <taxon>Haplochromini</taxon>
        <taxon>Maylandia</taxon>
        <taxon>Maylandia zebra complex</taxon>
    </lineage>
</organism>
<sequence>TDKKGLNLPKVTEIQRDDLCKPIKQSEILKVIQMLPNNKAPVPDGFSGEFFKKFSKILTSPMEANISLILKKGKPPEECASYRPISVLNLDLKILAKVLAIRLEPILPSIVKNDQTGFIRGGIPHIA</sequence>
<dbReference type="PANTHER" id="PTHR19446">
    <property type="entry name" value="REVERSE TRANSCRIPTASES"/>
    <property type="match status" value="1"/>
</dbReference>
<evidence type="ECO:0000313" key="2">
    <source>
        <dbReference type="Proteomes" id="UP000265160"/>
    </source>
</evidence>
<name>A0A3P9CFW2_9CICH</name>
<dbReference type="AlphaFoldDB" id="A0A3P9CFW2"/>
<proteinExistence type="predicted"/>
<dbReference type="Ensembl" id="ENSMZET00005021434.1">
    <property type="protein sequence ID" value="ENSMZEP00005020751.1"/>
    <property type="gene ID" value="ENSMZEG00005015569.1"/>
</dbReference>
<protein>
    <submittedName>
        <fullName evidence="1">Uncharacterized protein</fullName>
    </submittedName>
</protein>
<evidence type="ECO:0000313" key="1">
    <source>
        <dbReference type="Ensembl" id="ENSMZEP00005020751.1"/>
    </source>
</evidence>
<reference evidence="1" key="3">
    <citation type="submission" date="2025-09" db="UniProtKB">
        <authorList>
            <consortium name="Ensembl"/>
        </authorList>
    </citation>
    <scope>IDENTIFICATION</scope>
</reference>
<dbReference type="GeneTree" id="ENSGT00940000165023"/>
<reference evidence="1" key="2">
    <citation type="submission" date="2025-08" db="UniProtKB">
        <authorList>
            <consortium name="Ensembl"/>
        </authorList>
    </citation>
    <scope>IDENTIFICATION</scope>
</reference>
<keyword evidence="2" id="KW-1185">Reference proteome</keyword>
<reference evidence="1 2" key="1">
    <citation type="journal article" date="2014" name="Nature">
        <title>The genomic substrate for adaptive radiation in African cichlid fish.</title>
        <authorList>
            <person name="Brawand D."/>
            <person name="Wagner C.E."/>
            <person name="Li Y.I."/>
            <person name="Malinsky M."/>
            <person name="Keller I."/>
            <person name="Fan S."/>
            <person name="Simakov O."/>
            <person name="Ng A.Y."/>
            <person name="Lim Z.W."/>
            <person name="Bezault E."/>
            <person name="Turner-Maier J."/>
            <person name="Johnson J."/>
            <person name="Alcazar R."/>
            <person name="Noh H.J."/>
            <person name="Russell P."/>
            <person name="Aken B."/>
            <person name="Alfoldi J."/>
            <person name="Amemiya C."/>
            <person name="Azzouzi N."/>
            <person name="Baroiller J.F."/>
            <person name="Barloy-Hubler F."/>
            <person name="Berlin A."/>
            <person name="Bloomquist R."/>
            <person name="Carleton K.L."/>
            <person name="Conte M.A."/>
            <person name="D'Cotta H."/>
            <person name="Eshel O."/>
            <person name="Gaffney L."/>
            <person name="Galibert F."/>
            <person name="Gante H.F."/>
            <person name="Gnerre S."/>
            <person name="Greuter L."/>
            <person name="Guyon R."/>
            <person name="Haddad N.S."/>
            <person name="Haerty W."/>
            <person name="Harris R.M."/>
            <person name="Hofmann H.A."/>
            <person name="Hourlier T."/>
            <person name="Hulata G."/>
            <person name="Jaffe D.B."/>
            <person name="Lara M."/>
            <person name="Lee A.P."/>
            <person name="MacCallum I."/>
            <person name="Mwaiko S."/>
            <person name="Nikaido M."/>
            <person name="Nishihara H."/>
            <person name="Ozouf-Costaz C."/>
            <person name="Penman D.J."/>
            <person name="Przybylski D."/>
            <person name="Rakotomanga M."/>
            <person name="Renn S.C.P."/>
            <person name="Ribeiro F.J."/>
            <person name="Ron M."/>
            <person name="Salzburger W."/>
            <person name="Sanchez-Pulido L."/>
            <person name="Santos M.E."/>
            <person name="Searle S."/>
            <person name="Sharpe T."/>
            <person name="Swofford R."/>
            <person name="Tan F.J."/>
            <person name="Williams L."/>
            <person name="Young S."/>
            <person name="Yin S."/>
            <person name="Okada N."/>
            <person name="Kocher T.D."/>
            <person name="Miska E.A."/>
            <person name="Lander E.S."/>
            <person name="Venkatesh B."/>
            <person name="Fernald R.D."/>
            <person name="Meyer A."/>
            <person name="Ponting C.P."/>
            <person name="Streelman J.T."/>
            <person name="Lindblad-Toh K."/>
            <person name="Seehausen O."/>
            <person name="Di Palma F."/>
        </authorList>
    </citation>
    <scope>NUCLEOTIDE SEQUENCE</scope>
</reference>